<sequence length="476" mass="53145">MTTEKKSTRGWRLGRRSFLRGVGVACLLPYLEAMGGGRKAAAPPKRACFVYFPNGCSLPDVNDAQYKHWRWFPEGQGADFRFTKVLEPLAPFQRDLAIHGGLSHPKSRELLGHLAGDSWLTAGDLRGGTYTNSISLDQVIARQFKAHTRYPSFVLSSDGGVGYKSRISTLSFDGEGRPIPAQHDQRRIFERYFAPDGGGTTDERRRAIQRGQKIVDLVLEESRDLTRRLGARDQQKMDEYLTSLNDVEEQVRRNEAWLDTPLPPFSAEHLQFDADPRIDPGAYVRTMYDLMVLGFQTDVTRVMTYMLAREDGLGIGENWPRLAIGADRGHHTISHDTHAGHWDQWGPYDRWYAEQFAYFLGRMKAASDEHGSLLDSTAILYGSACSTTHNARNYPMLLAGGRDLGIQLGRYTHHSATAVLQAQNDAITGAQVADAKRHLAEDDLPCSNLYLSLLRALGVEAESFADSTGELEGVRV</sequence>
<dbReference type="InterPro" id="IPR011447">
    <property type="entry name" value="DUF1552"/>
</dbReference>
<proteinExistence type="predicted"/>
<evidence type="ECO:0008006" key="3">
    <source>
        <dbReference type="Google" id="ProtNLM"/>
    </source>
</evidence>
<name>A0A518D340_9BACT</name>
<organism evidence="1 2">
    <name type="scientific">Rohdeia mirabilis</name>
    <dbReference type="NCBI Taxonomy" id="2528008"/>
    <lineage>
        <taxon>Bacteria</taxon>
        <taxon>Pseudomonadati</taxon>
        <taxon>Planctomycetota</taxon>
        <taxon>Planctomycetia</taxon>
        <taxon>Planctomycetia incertae sedis</taxon>
        <taxon>Rohdeia</taxon>
    </lineage>
</organism>
<gene>
    <name evidence="1" type="ORF">Pla163_30420</name>
</gene>
<dbReference type="OrthoDB" id="9146593at2"/>
<dbReference type="EMBL" id="CP036290">
    <property type="protein sequence ID" value="QDU85896.1"/>
    <property type="molecule type" value="Genomic_DNA"/>
</dbReference>
<reference evidence="1 2" key="1">
    <citation type="submission" date="2019-02" db="EMBL/GenBank/DDBJ databases">
        <title>Deep-cultivation of Planctomycetes and their phenomic and genomic characterization uncovers novel biology.</title>
        <authorList>
            <person name="Wiegand S."/>
            <person name="Jogler M."/>
            <person name="Boedeker C."/>
            <person name="Pinto D."/>
            <person name="Vollmers J."/>
            <person name="Rivas-Marin E."/>
            <person name="Kohn T."/>
            <person name="Peeters S.H."/>
            <person name="Heuer A."/>
            <person name="Rast P."/>
            <person name="Oberbeckmann S."/>
            <person name="Bunk B."/>
            <person name="Jeske O."/>
            <person name="Meyerdierks A."/>
            <person name="Storesund J.E."/>
            <person name="Kallscheuer N."/>
            <person name="Luecker S."/>
            <person name="Lage O.M."/>
            <person name="Pohl T."/>
            <person name="Merkel B.J."/>
            <person name="Hornburger P."/>
            <person name="Mueller R.-W."/>
            <person name="Bruemmer F."/>
            <person name="Labrenz M."/>
            <person name="Spormann A.M."/>
            <person name="Op den Camp H."/>
            <person name="Overmann J."/>
            <person name="Amann R."/>
            <person name="Jetten M.S.M."/>
            <person name="Mascher T."/>
            <person name="Medema M.H."/>
            <person name="Devos D.P."/>
            <person name="Kaster A.-K."/>
            <person name="Ovreas L."/>
            <person name="Rohde M."/>
            <person name="Galperin M.Y."/>
            <person name="Jogler C."/>
        </authorList>
    </citation>
    <scope>NUCLEOTIDE SEQUENCE [LARGE SCALE GENOMIC DNA]</scope>
    <source>
        <strain evidence="1 2">Pla163</strain>
    </source>
</reference>
<dbReference type="Proteomes" id="UP000319342">
    <property type="component" value="Chromosome"/>
</dbReference>
<keyword evidence="2" id="KW-1185">Reference proteome</keyword>
<evidence type="ECO:0000313" key="1">
    <source>
        <dbReference type="EMBL" id="QDU85896.1"/>
    </source>
</evidence>
<protein>
    <recommendedName>
        <fullName evidence="3">DUF1552 domain-containing protein</fullName>
    </recommendedName>
</protein>
<dbReference type="Pfam" id="PF07586">
    <property type="entry name" value="HXXSHH"/>
    <property type="match status" value="1"/>
</dbReference>
<dbReference type="PROSITE" id="PS51318">
    <property type="entry name" value="TAT"/>
    <property type="match status" value="1"/>
</dbReference>
<dbReference type="RefSeq" id="WP_145190108.1">
    <property type="nucleotide sequence ID" value="NZ_CP036290.1"/>
</dbReference>
<evidence type="ECO:0000313" key="2">
    <source>
        <dbReference type="Proteomes" id="UP000319342"/>
    </source>
</evidence>
<dbReference type="AlphaFoldDB" id="A0A518D340"/>
<accession>A0A518D340</accession>
<dbReference type="InterPro" id="IPR006311">
    <property type="entry name" value="TAT_signal"/>
</dbReference>